<dbReference type="GO" id="GO:0004386">
    <property type="term" value="F:helicase activity"/>
    <property type="evidence" value="ECO:0007669"/>
    <property type="project" value="UniProtKB-KW"/>
</dbReference>
<comment type="caution">
    <text evidence="2">The sequence shown here is derived from an EMBL/GenBank/DDBJ whole genome shotgun (WGS) entry which is preliminary data.</text>
</comment>
<keyword evidence="2" id="KW-0547">Nucleotide-binding</keyword>
<feature type="region of interest" description="Disordered" evidence="1">
    <location>
        <begin position="91"/>
        <end position="114"/>
    </location>
</feature>
<evidence type="ECO:0000313" key="2">
    <source>
        <dbReference type="EMBL" id="KAF6834394.1"/>
    </source>
</evidence>
<evidence type="ECO:0000256" key="1">
    <source>
        <dbReference type="SAM" id="MobiDB-lite"/>
    </source>
</evidence>
<keyword evidence="3" id="KW-1185">Reference proteome</keyword>
<proteinExistence type="predicted"/>
<keyword evidence="2" id="KW-0347">Helicase</keyword>
<sequence length="114" mass="12912">MGTKFPIPGCGFTTTPSRLNVLCTRQWCGLVIVGDINIKGLKDGTDAKKMAAISTMDQDGNIVYVRPLTTLLKMHWEFYSHRRVAREVVRDVPEPKADPKEKDEGRARKRVRAR</sequence>
<keyword evidence="2" id="KW-0378">Hydrolase</keyword>
<keyword evidence="2" id="KW-0067">ATP-binding</keyword>
<reference evidence="2" key="1">
    <citation type="journal article" date="2020" name="Phytopathology">
        <title>Genome Sequence Resources of Colletotrichum truncatum, C. plurivorum, C. musicola, and C. sojae: Four Species Pathogenic to Soybean (Glycine max).</title>
        <authorList>
            <person name="Rogerio F."/>
            <person name="Boufleur T.R."/>
            <person name="Ciampi-Guillardi M."/>
            <person name="Sukno S.A."/>
            <person name="Thon M.R."/>
            <person name="Massola Junior N.S."/>
            <person name="Baroncelli R."/>
        </authorList>
    </citation>
    <scope>NUCLEOTIDE SEQUENCE</scope>
    <source>
        <strain evidence="2">LFN00145</strain>
    </source>
</reference>
<dbReference type="EMBL" id="WIGO01000049">
    <property type="protein sequence ID" value="KAF6834394.1"/>
    <property type="molecule type" value="Genomic_DNA"/>
</dbReference>
<feature type="compositionally biased region" description="Basic and acidic residues" evidence="1">
    <location>
        <begin position="91"/>
        <end position="106"/>
    </location>
</feature>
<evidence type="ECO:0000313" key="3">
    <source>
        <dbReference type="Proteomes" id="UP000654918"/>
    </source>
</evidence>
<dbReference type="Proteomes" id="UP000654918">
    <property type="component" value="Unassembled WGS sequence"/>
</dbReference>
<organism evidence="2 3">
    <name type="scientific">Colletotrichum plurivorum</name>
    <dbReference type="NCBI Taxonomy" id="2175906"/>
    <lineage>
        <taxon>Eukaryota</taxon>
        <taxon>Fungi</taxon>
        <taxon>Dikarya</taxon>
        <taxon>Ascomycota</taxon>
        <taxon>Pezizomycotina</taxon>
        <taxon>Sordariomycetes</taxon>
        <taxon>Hypocreomycetidae</taxon>
        <taxon>Glomerellales</taxon>
        <taxon>Glomerellaceae</taxon>
        <taxon>Colletotrichum</taxon>
        <taxon>Colletotrichum orchidearum species complex</taxon>
    </lineage>
</organism>
<accession>A0A8H6NI95</accession>
<name>A0A8H6NI95_9PEZI</name>
<gene>
    <name evidence="2" type="ORF">CPLU01_05030</name>
</gene>
<dbReference type="AlphaFoldDB" id="A0A8H6NI95"/>
<protein>
    <submittedName>
        <fullName evidence="2">DNA helicase</fullName>
    </submittedName>
</protein>